<dbReference type="GO" id="GO:0005886">
    <property type="term" value="C:plasma membrane"/>
    <property type="evidence" value="ECO:0007669"/>
    <property type="project" value="UniProtKB-SubCell"/>
</dbReference>
<sequence length="130" mass="13661">MGLSLSGLSLAAIFCGAGLGALLRVWFNTISAGLSAIVPLGTLISNLFGCYLVGIAVAYFVNHPSVSSEWRLFIITGFLGGLTTFSSFSAEVVALIERGQLTWGLGLALMHVCGAIALTLLGIWTYQSFK</sequence>
<protein>
    <recommendedName>
        <fullName evidence="13">Fluoride-specific ion channel FluC</fullName>
    </recommendedName>
</protein>
<dbReference type="GO" id="GO:0062054">
    <property type="term" value="F:fluoride channel activity"/>
    <property type="evidence" value="ECO:0007669"/>
    <property type="project" value="UniProtKB-UniRule"/>
</dbReference>
<dbReference type="EMBL" id="CP099959">
    <property type="protein sequence ID" value="XCC58108.1"/>
    <property type="molecule type" value="Genomic_DNA"/>
</dbReference>
<feature type="binding site" evidence="13">
    <location>
        <position position="83"/>
    </location>
    <ligand>
        <name>Na(+)</name>
        <dbReference type="ChEBI" id="CHEBI:29101"/>
        <note>structural</note>
    </ligand>
</feature>
<keyword evidence="7 13" id="KW-0915">Sodium</keyword>
<organism evidence="14">
    <name type="scientific">Polynucleobacter sp. UK-FUSCHL-C3</name>
    <dbReference type="NCBI Taxonomy" id="2955208"/>
    <lineage>
        <taxon>Bacteria</taxon>
        <taxon>Pseudomonadati</taxon>
        <taxon>Pseudomonadota</taxon>
        <taxon>Betaproteobacteria</taxon>
        <taxon>Burkholderiales</taxon>
        <taxon>Burkholderiaceae</taxon>
        <taxon>Polynucleobacter</taxon>
    </lineage>
</organism>
<evidence type="ECO:0000256" key="1">
    <source>
        <dbReference type="ARBA" id="ARBA00004651"/>
    </source>
</evidence>
<comment type="function">
    <text evidence="13">Fluoride-specific ion channel. Important for reducing fluoride concentration in the cell, thus reducing its toxicity.</text>
</comment>
<comment type="activity regulation">
    <text evidence="13">Na(+) is not transported, but it plays an essential structural role and its presence is essential for fluoride channel function.</text>
</comment>
<keyword evidence="6 13" id="KW-1133">Transmembrane helix</keyword>
<feature type="transmembrane region" description="Helical" evidence="13">
    <location>
        <begin position="102"/>
        <end position="126"/>
    </location>
</feature>
<keyword evidence="13" id="KW-0479">Metal-binding</keyword>
<dbReference type="GO" id="GO:0046872">
    <property type="term" value="F:metal ion binding"/>
    <property type="evidence" value="ECO:0007669"/>
    <property type="project" value="UniProtKB-KW"/>
</dbReference>
<keyword evidence="3 13" id="KW-1003">Cell membrane</keyword>
<evidence type="ECO:0000256" key="13">
    <source>
        <dbReference type="HAMAP-Rule" id="MF_00454"/>
    </source>
</evidence>
<comment type="subcellular location">
    <subcellularLocation>
        <location evidence="1 13">Cell membrane</location>
        <topology evidence="1 13">Multi-pass membrane protein</topology>
    </subcellularLocation>
</comment>
<keyword evidence="2 13" id="KW-0813">Transport</keyword>
<evidence type="ECO:0000313" key="14">
    <source>
        <dbReference type="EMBL" id="XCC58108.1"/>
    </source>
</evidence>
<keyword evidence="8 13" id="KW-0406">Ion transport</keyword>
<evidence type="ECO:0000256" key="12">
    <source>
        <dbReference type="ARBA" id="ARBA00035585"/>
    </source>
</evidence>
<keyword evidence="5 13" id="KW-0812">Transmembrane</keyword>
<dbReference type="AlphaFoldDB" id="A0AAU8A348"/>
<gene>
    <name evidence="13 14" type="primary">crcB</name>
    <name evidence="13" type="synonym">fluC</name>
    <name evidence="14" type="ORF">NKE59_02125</name>
</gene>
<keyword evidence="10 13" id="KW-0407">Ion channel</keyword>
<evidence type="ECO:0000256" key="7">
    <source>
        <dbReference type="ARBA" id="ARBA00023053"/>
    </source>
</evidence>
<evidence type="ECO:0000256" key="5">
    <source>
        <dbReference type="ARBA" id="ARBA00022692"/>
    </source>
</evidence>
<proteinExistence type="inferred from homology"/>
<comment type="catalytic activity">
    <reaction evidence="12">
        <text>fluoride(in) = fluoride(out)</text>
        <dbReference type="Rhea" id="RHEA:76159"/>
        <dbReference type="ChEBI" id="CHEBI:17051"/>
    </reaction>
    <physiologicalReaction direction="left-to-right" evidence="12">
        <dbReference type="Rhea" id="RHEA:76160"/>
    </physiologicalReaction>
</comment>
<dbReference type="GO" id="GO:0140114">
    <property type="term" value="P:cellular detoxification of fluoride"/>
    <property type="evidence" value="ECO:0007669"/>
    <property type="project" value="UniProtKB-UniRule"/>
</dbReference>
<feature type="transmembrane region" description="Helical" evidence="13">
    <location>
        <begin position="72"/>
        <end position="96"/>
    </location>
</feature>
<feature type="binding site" evidence="13">
    <location>
        <position position="80"/>
    </location>
    <ligand>
        <name>Na(+)</name>
        <dbReference type="ChEBI" id="CHEBI:29101"/>
        <note>structural</note>
    </ligand>
</feature>
<dbReference type="HAMAP" id="MF_00454">
    <property type="entry name" value="FluC"/>
    <property type="match status" value="1"/>
</dbReference>
<evidence type="ECO:0000256" key="2">
    <source>
        <dbReference type="ARBA" id="ARBA00022448"/>
    </source>
</evidence>
<evidence type="ECO:0000256" key="10">
    <source>
        <dbReference type="ARBA" id="ARBA00023303"/>
    </source>
</evidence>
<name>A0AAU8A348_9BURK</name>
<keyword evidence="4" id="KW-0997">Cell inner membrane</keyword>
<dbReference type="Pfam" id="PF02537">
    <property type="entry name" value="CRCB"/>
    <property type="match status" value="1"/>
</dbReference>
<reference evidence="14" key="1">
    <citation type="submission" date="2022-06" db="EMBL/GenBank/DDBJ databases">
        <title>New Polynucleobacter species.</title>
        <authorList>
            <person name="Hahn M.W."/>
        </authorList>
    </citation>
    <scope>NUCLEOTIDE SEQUENCE</scope>
    <source>
        <strain evidence="14">UK-FUSCHL-C3</strain>
    </source>
</reference>
<evidence type="ECO:0000256" key="9">
    <source>
        <dbReference type="ARBA" id="ARBA00023136"/>
    </source>
</evidence>
<dbReference type="NCBIfam" id="NF010792">
    <property type="entry name" value="PRK14196.1"/>
    <property type="match status" value="1"/>
</dbReference>
<evidence type="ECO:0000256" key="6">
    <source>
        <dbReference type="ARBA" id="ARBA00022989"/>
    </source>
</evidence>
<evidence type="ECO:0000256" key="3">
    <source>
        <dbReference type="ARBA" id="ARBA00022475"/>
    </source>
</evidence>
<keyword evidence="9 13" id="KW-0472">Membrane</keyword>
<accession>A0AAU8A348</accession>
<evidence type="ECO:0000256" key="11">
    <source>
        <dbReference type="ARBA" id="ARBA00035120"/>
    </source>
</evidence>
<dbReference type="PANTHER" id="PTHR28259">
    <property type="entry name" value="FLUORIDE EXPORT PROTEIN 1-RELATED"/>
    <property type="match status" value="1"/>
</dbReference>
<feature type="transmembrane region" description="Helical" evidence="13">
    <location>
        <begin position="36"/>
        <end position="60"/>
    </location>
</feature>
<dbReference type="InterPro" id="IPR003691">
    <property type="entry name" value="FluC"/>
</dbReference>
<evidence type="ECO:0000256" key="8">
    <source>
        <dbReference type="ARBA" id="ARBA00023065"/>
    </source>
</evidence>
<dbReference type="NCBIfam" id="TIGR00494">
    <property type="entry name" value="crcB"/>
    <property type="match status" value="1"/>
</dbReference>
<dbReference type="RefSeq" id="WP_353439268.1">
    <property type="nucleotide sequence ID" value="NZ_CP099959.1"/>
</dbReference>
<dbReference type="PANTHER" id="PTHR28259:SF1">
    <property type="entry name" value="FLUORIDE EXPORT PROTEIN 1-RELATED"/>
    <property type="match status" value="1"/>
</dbReference>
<comment type="similarity">
    <text evidence="11 13">Belongs to the fluoride channel Fluc/FEX (TC 1.A.43) family.</text>
</comment>
<evidence type="ECO:0000256" key="4">
    <source>
        <dbReference type="ARBA" id="ARBA00022519"/>
    </source>
</evidence>